<sequence length="430" mass="47780">MITTDVKSARSFVSDDEYAEAFELAEKTYQQVKNQTGAGSEWLGWQRILKEPNDAELEELTSHAERIREDADIFIVCGIGGSYTGAMAVIKALNPYFKNNGPEILYAGHHMSGKYLKQLMEYLQTPKEDGELKSVYLNGISKSGSTLETALAFRTIRAWMHEVYEDAADRIIATTGKEGGVMNKIVAEEGYQKYIIPDDVGGRFSVLTPVGLLPIAVAGIDIQTLYYGAVSEYEGREQDQETILEYAALRYALLKNGHALDVLTSFEPELIGFTAWIQQLLGESEGKEGKGMFPAMAGYSTDLHSIGQIIQEGRRNLIETILVAKKPISDFKVQETQGEDIDQLGYLSGRSFHQINKSALDGTVEAHTEGGVPVLKIIIEELNAQQLGKLIYFYELFTAVYVYMLDVNPFNQPGVEGYKKAMYKLLGKDV</sequence>
<dbReference type="NCBIfam" id="NF010697">
    <property type="entry name" value="PRK14097.1"/>
    <property type="match status" value="1"/>
</dbReference>
<evidence type="ECO:0000256" key="5">
    <source>
        <dbReference type="ARBA" id="ARBA00023235"/>
    </source>
</evidence>
<organism evidence="9 10">
    <name type="scientific">Rhodohalobacter sulfatireducens</name>
    <dbReference type="NCBI Taxonomy" id="2911366"/>
    <lineage>
        <taxon>Bacteria</taxon>
        <taxon>Pseudomonadati</taxon>
        <taxon>Balneolota</taxon>
        <taxon>Balneolia</taxon>
        <taxon>Balneolales</taxon>
        <taxon>Balneolaceae</taxon>
        <taxon>Rhodohalobacter</taxon>
    </lineage>
</organism>
<dbReference type="PANTHER" id="PTHR11469">
    <property type="entry name" value="GLUCOSE-6-PHOSPHATE ISOMERASE"/>
    <property type="match status" value="1"/>
</dbReference>
<protein>
    <recommendedName>
        <fullName evidence="7">Glucose-6-phosphate isomerase</fullName>
        <shortName evidence="7">GPI</shortName>
        <ecNumber evidence="7">5.3.1.9</ecNumber>
    </recommendedName>
    <alternativeName>
        <fullName evidence="7">Phosphoglucose isomerase</fullName>
        <shortName evidence="7">PGI</shortName>
    </alternativeName>
    <alternativeName>
        <fullName evidence="7">Phosphohexose isomerase</fullName>
        <shortName evidence="7">PHI</shortName>
    </alternativeName>
</protein>
<dbReference type="Pfam" id="PF00342">
    <property type="entry name" value="PGI"/>
    <property type="match status" value="1"/>
</dbReference>
<keyword evidence="4 7" id="KW-0324">Glycolysis</keyword>
<evidence type="ECO:0000256" key="8">
    <source>
        <dbReference type="RuleBase" id="RU000612"/>
    </source>
</evidence>
<dbReference type="EC" id="5.3.1.9" evidence="7"/>
<evidence type="ECO:0000313" key="10">
    <source>
        <dbReference type="Proteomes" id="UP001165366"/>
    </source>
</evidence>
<evidence type="ECO:0000256" key="6">
    <source>
        <dbReference type="ARBA" id="ARBA00029321"/>
    </source>
</evidence>
<evidence type="ECO:0000256" key="2">
    <source>
        <dbReference type="ARBA" id="ARBA00006604"/>
    </source>
</evidence>
<dbReference type="RefSeq" id="WP_237854847.1">
    <property type="nucleotide sequence ID" value="NZ_JAKLWS010000016.1"/>
</dbReference>
<comment type="pathway">
    <text evidence="1 7 8">Carbohydrate degradation; glycolysis; D-glyceraldehyde 3-phosphate and glycerone phosphate from D-glucose: step 2/4.</text>
</comment>
<evidence type="ECO:0000256" key="3">
    <source>
        <dbReference type="ARBA" id="ARBA00022432"/>
    </source>
</evidence>
<dbReference type="PROSITE" id="PS51463">
    <property type="entry name" value="P_GLUCOSE_ISOMERASE_3"/>
    <property type="match status" value="1"/>
</dbReference>
<dbReference type="HAMAP" id="MF_00473">
    <property type="entry name" value="G6P_isomerase"/>
    <property type="match status" value="1"/>
</dbReference>
<dbReference type="InterPro" id="IPR018189">
    <property type="entry name" value="Phosphoglucose_isomerase_CS"/>
</dbReference>
<comment type="similarity">
    <text evidence="2 7 8">Belongs to the GPI family.</text>
</comment>
<comment type="catalytic activity">
    <reaction evidence="6 7 8">
        <text>alpha-D-glucose 6-phosphate = beta-D-fructose 6-phosphate</text>
        <dbReference type="Rhea" id="RHEA:11816"/>
        <dbReference type="ChEBI" id="CHEBI:57634"/>
        <dbReference type="ChEBI" id="CHEBI:58225"/>
        <dbReference type="EC" id="5.3.1.9"/>
    </reaction>
</comment>
<keyword evidence="5 7" id="KW-0413">Isomerase</keyword>
<dbReference type="InterPro" id="IPR046348">
    <property type="entry name" value="SIS_dom_sf"/>
</dbReference>
<evidence type="ECO:0000256" key="7">
    <source>
        <dbReference type="HAMAP-Rule" id="MF_00473"/>
    </source>
</evidence>
<dbReference type="PANTHER" id="PTHR11469:SF1">
    <property type="entry name" value="GLUCOSE-6-PHOSPHATE ISOMERASE"/>
    <property type="match status" value="1"/>
</dbReference>
<dbReference type="PRINTS" id="PR00662">
    <property type="entry name" value="G6PISOMERASE"/>
</dbReference>
<reference evidence="9" key="2">
    <citation type="submission" date="2024-05" db="EMBL/GenBank/DDBJ databases">
        <title>Rhodohalobacter halophilus gen. nov., sp. nov., a moderately halophilic member of the family Balneolaceae.</title>
        <authorList>
            <person name="Xia J."/>
        </authorList>
    </citation>
    <scope>NUCLEOTIDE SEQUENCE</scope>
    <source>
        <strain evidence="9">WB101</strain>
    </source>
</reference>
<dbReference type="EMBL" id="JAKLWS010000016">
    <property type="protein sequence ID" value="MCG2589486.1"/>
    <property type="molecule type" value="Genomic_DNA"/>
</dbReference>
<comment type="subcellular location">
    <subcellularLocation>
        <location evidence="7">Cytoplasm</location>
    </subcellularLocation>
</comment>
<keyword evidence="10" id="KW-1185">Reference proteome</keyword>
<dbReference type="PROSITE" id="PS00765">
    <property type="entry name" value="P_GLUCOSE_ISOMERASE_1"/>
    <property type="match status" value="1"/>
</dbReference>
<keyword evidence="7" id="KW-0963">Cytoplasm</keyword>
<evidence type="ECO:0000256" key="1">
    <source>
        <dbReference type="ARBA" id="ARBA00004926"/>
    </source>
</evidence>
<dbReference type="SUPFAM" id="SSF53697">
    <property type="entry name" value="SIS domain"/>
    <property type="match status" value="1"/>
</dbReference>
<dbReference type="CDD" id="cd05015">
    <property type="entry name" value="SIS_PGI_1"/>
    <property type="match status" value="1"/>
</dbReference>
<dbReference type="InterPro" id="IPR001672">
    <property type="entry name" value="G6P_Isomerase"/>
</dbReference>
<dbReference type="InterPro" id="IPR035476">
    <property type="entry name" value="SIS_PGI_1"/>
</dbReference>
<comment type="caution">
    <text evidence="9">The sequence shown here is derived from an EMBL/GenBank/DDBJ whole genome shotgun (WGS) entry which is preliminary data.</text>
</comment>
<dbReference type="Gene3D" id="3.40.50.10490">
    <property type="entry name" value="Glucose-6-phosphate isomerase like protein, domain 1"/>
    <property type="match status" value="2"/>
</dbReference>
<reference evidence="9" key="1">
    <citation type="submission" date="2022-01" db="EMBL/GenBank/DDBJ databases">
        <authorList>
            <person name="Wang Y."/>
        </authorList>
    </citation>
    <scope>NUCLEOTIDE SEQUENCE</scope>
    <source>
        <strain evidence="9">WB101</strain>
    </source>
</reference>
<keyword evidence="3 7" id="KW-0312">Gluconeogenesis</keyword>
<gene>
    <name evidence="7" type="primary">pgi</name>
    <name evidence="9" type="ORF">L6773_12980</name>
</gene>
<evidence type="ECO:0000256" key="4">
    <source>
        <dbReference type="ARBA" id="ARBA00023152"/>
    </source>
</evidence>
<dbReference type="Proteomes" id="UP001165366">
    <property type="component" value="Unassembled WGS sequence"/>
</dbReference>
<proteinExistence type="inferred from homology"/>
<comment type="caution">
    <text evidence="7">Lacks conserved residue(s) required for the propagation of feature annotation.</text>
</comment>
<dbReference type="GO" id="GO:0004347">
    <property type="term" value="F:glucose-6-phosphate isomerase activity"/>
    <property type="evidence" value="ECO:0007669"/>
    <property type="project" value="UniProtKB-EC"/>
</dbReference>
<evidence type="ECO:0000313" key="9">
    <source>
        <dbReference type="EMBL" id="MCG2589486.1"/>
    </source>
</evidence>
<comment type="function">
    <text evidence="7">Catalyzes the reversible isomerization of glucose-6-phosphate to fructose-6-phosphate.</text>
</comment>
<dbReference type="CDD" id="cd05016">
    <property type="entry name" value="SIS_PGI_2"/>
    <property type="match status" value="1"/>
</dbReference>
<name>A0ABS9KF66_9BACT</name>
<feature type="active site" description="Proton donor" evidence="7">
    <location>
        <position position="283"/>
    </location>
</feature>
<dbReference type="InterPro" id="IPR035482">
    <property type="entry name" value="SIS_PGI_2"/>
</dbReference>
<comment type="pathway">
    <text evidence="7">Carbohydrate biosynthesis; gluconeogenesis.</text>
</comment>
<feature type="active site" evidence="7">
    <location>
        <position position="419"/>
    </location>
</feature>
<accession>A0ABS9KF66</accession>